<keyword evidence="1" id="KW-0677">Repeat</keyword>
<feature type="repeat" description="PPR" evidence="2">
    <location>
        <begin position="182"/>
        <end position="216"/>
    </location>
</feature>
<evidence type="ECO:0000256" key="1">
    <source>
        <dbReference type="ARBA" id="ARBA00022737"/>
    </source>
</evidence>
<evidence type="ECO:0000256" key="2">
    <source>
        <dbReference type="PROSITE-ProRule" id="PRU00708"/>
    </source>
</evidence>
<evidence type="ECO:0008006" key="5">
    <source>
        <dbReference type="Google" id="ProtNLM"/>
    </source>
</evidence>
<name>A0A835IQU9_9MAGN</name>
<reference evidence="3 4" key="1">
    <citation type="submission" date="2020-10" db="EMBL/GenBank/DDBJ databases">
        <title>The Coptis chinensis genome and diversification of protoberbering-type alkaloids.</title>
        <authorList>
            <person name="Wang B."/>
            <person name="Shu S."/>
            <person name="Song C."/>
            <person name="Liu Y."/>
        </authorList>
    </citation>
    <scope>NUCLEOTIDE SEQUENCE [LARGE SCALE GENOMIC DNA]</scope>
    <source>
        <strain evidence="3">HL-2020</strain>
        <tissue evidence="3">Leaf</tissue>
    </source>
</reference>
<sequence length="300" mass="33805">MPERNLVSWNAMIFGFPESGFVEDSLFAFREMMELMVTNALVDMYAKCGCISDAESIFDKNGKKKVVSWKVMIGGYSREGDVGATFDLLRKMQMEGEETMKANVITLLNVLPTCLEKSEPLSIIDMYAKSGWIEQSWRVFGKLREKDMVSWMVMIARYGVHGRGKDAVELFERMQSEGLKPDEFTFISLLMACSHSGLVGEGLKYFSEMRTKSYIEPKLEHYACMVDMLGRAGHLNHALNLLEEMPEKPDAGIWGALLSSCKTHGDVVLGQKVSEILLDLEPYKAENYVLVSNLFAKAGR</sequence>
<dbReference type="GO" id="GO:0003723">
    <property type="term" value="F:RNA binding"/>
    <property type="evidence" value="ECO:0007669"/>
    <property type="project" value="InterPro"/>
</dbReference>
<dbReference type="Gene3D" id="1.25.40.10">
    <property type="entry name" value="Tetratricopeptide repeat domain"/>
    <property type="match status" value="2"/>
</dbReference>
<organism evidence="3 4">
    <name type="scientific">Coptis chinensis</name>
    <dbReference type="NCBI Taxonomy" id="261450"/>
    <lineage>
        <taxon>Eukaryota</taxon>
        <taxon>Viridiplantae</taxon>
        <taxon>Streptophyta</taxon>
        <taxon>Embryophyta</taxon>
        <taxon>Tracheophyta</taxon>
        <taxon>Spermatophyta</taxon>
        <taxon>Magnoliopsida</taxon>
        <taxon>Ranunculales</taxon>
        <taxon>Ranunculaceae</taxon>
        <taxon>Coptidoideae</taxon>
        <taxon>Coptis</taxon>
    </lineage>
</organism>
<dbReference type="Pfam" id="PF13041">
    <property type="entry name" value="PPR_2"/>
    <property type="match status" value="1"/>
</dbReference>
<evidence type="ECO:0000313" key="3">
    <source>
        <dbReference type="EMBL" id="KAF9620642.1"/>
    </source>
</evidence>
<dbReference type="GO" id="GO:0009451">
    <property type="term" value="P:RNA modification"/>
    <property type="evidence" value="ECO:0007669"/>
    <property type="project" value="InterPro"/>
</dbReference>
<dbReference type="InterPro" id="IPR002885">
    <property type="entry name" value="PPR_rpt"/>
</dbReference>
<gene>
    <name evidence="3" type="ORF">IFM89_013668</name>
</gene>
<dbReference type="OrthoDB" id="1731741at2759"/>
<dbReference type="NCBIfam" id="TIGR00756">
    <property type="entry name" value="PPR"/>
    <property type="match status" value="3"/>
</dbReference>
<accession>A0A835IQU9</accession>
<dbReference type="PROSITE" id="PS51375">
    <property type="entry name" value="PPR"/>
    <property type="match status" value="3"/>
</dbReference>
<protein>
    <recommendedName>
        <fullName evidence="5">Pentatricopeptide repeat-containing protein</fullName>
    </recommendedName>
</protein>
<feature type="repeat" description="PPR" evidence="2">
    <location>
        <begin position="65"/>
        <end position="99"/>
    </location>
</feature>
<dbReference type="PANTHER" id="PTHR47926:SF383">
    <property type="entry name" value="DYW DOMAIN-CONTAINING PROTEIN"/>
    <property type="match status" value="1"/>
</dbReference>
<dbReference type="InterPro" id="IPR046960">
    <property type="entry name" value="PPR_At4g14850-like_plant"/>
</dbReference>
<dbReference type="FunFam" id="1.25.40.10:FF:000090">
    <property type="entry name" value="Pentatricopeptide repeat-containing protein, chloroplastic"/>
    <property type="match status" value="1"/>
</dbReference>
<feature type="repeat" description="PPR" evidence="2">
    <location>
        <begin position="147"/>
        <end position="181"/>
    </location>
</feature>
<keyword evidence="4" id="KW-1185">Reference proteome</keyword>
<dbReference type="Pfam" id="PF01535">
    <property type="entry name" value="PPR"/>
    <property type="match status" value="4"/>
</dbReference>
<comment type="caution">
    <text evidence="3">The sequence shown here is derived from an EMBL/GenBank/DDBJ whole genome shotgun (WGS) entry which is preliminary data.</text>
</comment>
<dbReference type="AlphaFoldDB" id="A0A835IQU9"/>
<dbReference type="Proteomes" id="UP000631114">
    <property type="component" value="Unassembled WGS sequence"/>
</dbReference>
<dbReference type="PANTHER" id="PTHR47926">
    <property type="entry name" value="PENTATRICOPEPTIDE REPEAT-CONTAINING PROTEIN"/>
    <property type="match status" value="1"/>
</dbReference>
<proteinExistence type="predicted"/>
<dbReference type="InterPro" id="IPR011990">
    <property type="entry name" value="TPR-like_helical_dom_sf"/>
</dbReference>
<evidence type="ECO:0000313" key="4">
    <source>
        <dbReference type="Proteomes" id="UP000631114"/>
    </source>
</evidence>
<dbReference type="EMBL" id="JADFTS010000002">
    <property type="protein sequence ID" value="KAF9620642.1"/>
    <property type="molecule type" value="Genomic_DNA"/>
</dbReference>